<name>A0A6I4LVV1_9SPHN</name>
<dbReference type="SUPFAM" id="SSF46785">
    <property type="entry name" value="Winged helix' DNA-binding domain"/>
    <property type="match status" value="1"/>
</dbReference>
<dbReference type="Gene3D" id="1.10.10.10">
    <property type="entry name" value="Winged helix-like DNA-binding domain superfamily/Winged helix DNA-binding domain"/>
    <property type="match status" value="1"/>
</dbReference>
<evidence type="ECO:0000313" key="2">
    <source>
        <dbReference type="Proteomes" id="UP000471147"/>
    </source>
</evidence>
<dbReference type="AlphaFoldDB" id="A0A6I4LVV1"/>
<evidence type="ECO:0000313" key="1">
    <source>
        <dbReference type="EMBL" id="MVZ97667.1"/>
    </source>
</evidence>
<accession>A0A6I4LVV1</accession>
<gene>
    <name evidence="1" type="ORF">EUU23_08100</name>
</gene>
<dbReference type="OrthoDB" id="7594920at2"/>
<evidence type="ECO:0008006" key="3">
    <source>
        <dbReference type="Google" id="ProtNLM"/>
    </source>
</evidence>
<organism evidence="1 2">
    <name type="scientific">Sphingorhabdus profundilacus</name>
    <dbReference type="NCBI Taxonomy" id="2509718"/>
    <lineage>
        <taxon>Bacteria</taxon>
        <taxon>Pseudomonadati</taxon>
        <taxon>Pseudomonadota</taxon>
        <taxon>Alphaproteobacteria</taxon>
        <taxon>Sphingomonadales</taxon>
        <taxon>Sphingomonadaceae</taxon>
        <taxon>Sphingorhabdus</taxon>
    </lineage>
</organism>
<comment type="caution">
    <text evidence="1">The sequence shown here is derived from an EMBL/GenBank/DDBJ whole genome shotgun (WGS) entry which is preliminary data.</text>
</comment>
<dbReference type="RefSeq" id="WP_160353665.1">
    <property type="nucleotide sequence ID" value="NZ_SDWJ01000002.1"/>
</dbReference>
<dbReference type="InterPro" id="IPR036390">
    <property type="entry name" value="WH_DNA-bd_sf"/>
</dbReference>
<proteinExistence type="predicted"/>
<dbReference type="InterPro" id="IPR036388">
    <property type="entry name" value="WH-like_DNA-bd_sf"/>
</dbReference>
<dbReference type="Proteomes" id="UP000471147">
    <property type="component" value="Unassembled WGS sequence"/>
</dbReference>
<keyword evidence="2" id="KW-1185">Reference proteome</keyword>
<sequence>MGINQIIDELSAIKSNIAEISEKVENEIRSEIFESSDDRYLSDFVQKYLENRNLRNKMIHKDLFSDPCWDILIDVFSARLNGKNISVSAVATAGNMPHTTGLRYIDTLEKIGYIYRERDDWDGRRIFVKISDTTFLMMKEYFLRVLQKSKDYRFAV</sequence>
<reference evidence="1 2" key="1">
    <citation type="submission" date="2019-01" db="EMBL/GenBank/DDBJ databases">
        <title>Sphingorhabdus lacus sp.nov., isolated from an oligotrophic freshwater lake.</title>
        <authorList>
            <person name="Park M."/>
        </authorList>
    </citation>
    <scope>NUCLEOTIDE SEQUENCE [LARGE SCALE GENOMIC DNA]</scope>
    <source>
        <strain evidence="1 2">IMCC26285</strain>
    </source>
</reference>
<dbReference type="EMBL" id="SDWJ01000002">
    <property type="protein sequence ID" value="MVZ97667.1"/>
    <property type="molecule type" value="Genomic_DNA"/>
</dbReference>
<protein>
    <recommendedName>
        <fullName evidence="3">MarR family transcriptional regulator</fullName>
    </recommendedName>
</protein>